<keyword evidence="2" id="KW-0560">Oxidoreductase</keyword>
<gene>
    <name evidence="3" type="ORF">UX31_C0008G0016</name>
</gene>
<dbReference type="InterPro" id="IPR043143">
    <property type="entry name" value="Mal/L-sulf/L-lact_DH-like_NADP"/>
</dbReference>
<dbReference type="Pfam" id="PF02615">
    <property type="entry name" value="Ldh_2"/>
    <property type="match status" value="1"/>
</dbReference>
<sequence length="334" mass="36364">MNIAIDKCRNIVNEVLLKWGFPEKDALVMLDNMTEAELSGKKSHGFTNLFWYKDVVAGKYGPLNKNGAEPSTAKETKISLVINGQEKTGYVVMQYAMDQSLQKVKDLGFISTALTRTAPTIGFIGSFAKRAAKEGYIFICFSGAGNSTSPYGVTKKMVGTNPIAIGIPTGGVPIILDMATAATTYANLLRSKTLGLPISENVGIDASGNLTNSPDAVLDGGSLIPFGGYKGSGISIMVELLAGALTDSKLGPNNIPYWGTFFILLDPTLFQDRNEFHKEVITYRDQLKNSPKRPGFEDVYLPGEKSQRVYEETLKTGVINIDDNFFDRLKKIAF</sequence>
<evidence type="ECO:0000313" key="3">
    <source>
        <dbReference type="EMBL" id="KKU21974.1"/>
    </source>
</evidence>
<proteinExistence type="inferred from homology"/>
<dbReference type="InterPro" id="IPR003767">
    <property type="entry name" value="Malate/L-lactate_DH-like"/>
</dbReference>
<comment type="similarity">
    <text evidence="1">Belongs to the LDH2/MDH2 oxidoreductase family.</text>
</comment>
<accession>A0A0G1NMZ4</accession>
<dbReference type="Proteomes" id="UP000034107">
    <property type="component" value="Unassembled WGS sequence"/>
</dbReference>
<reference evidence="3 4" key="1">
    <citation type="journal article" date="2015" name="Nature">
        <title>rRNA introns, odd ribosomes, and small enigmatic genomes across a large radiation of phyla.</title>
        <authorList>
            <person name="Brown C.T."/>
            <person name="Hug L.A."/>
            <person name="Thomas B.C."/>
            <person name="Sharon I."/>
            <person name="Castelle C.J."/>
            <person name="Singh A."/>
            <person name="Wilkins M.J."/>
            <person name="Williams K.H."/>
            <person name="Banfield J.F."/>
        </authorList>
    </citation>
    <scope>NUCLEOTIDE SEQUENCE [LARGE SCALE GENOMIC DNA]</scope>
</reference>
<evidence type="ECO:0000256" key="2">
    <source>
        <dbReference type="ARBA" id="ARBA00023002"/>
    </source>
</evidence>
<dbReference type="PANTHER" id="PTHR11091">
    <property type="entry name" value="OXIDOREDUCTASE-RELATED"/>
    <property type="match status" value="1"/>
</dbReference>
<evidence type="ECO:0000313" key="4">
    <source>
        <dbReference type="Proteomes" id="UP000034107"/>
    </source>
</evidence>
<dbReference type="GO" id="GO:0016491">
    <property type="term" value="F:oxidoreductase activity"/>
    <property type="evidence" value="ECO:0007669"/>
    <property type="project" value="UniProtKB-KW"/>
</dbReference>
<dbReference type="InterPro" id="IPR036111">
    <property type="entry name" value="Mal/L-sulfo/L-lacto_DH-like_sf"/>
</dbReference>
<name>A0A0G1NMZ4_9BACT</name>
<dbReference type="Gene3D" id="1.10.1530.10">
    <property type="match status" value="1"/>
</dbReference>
<dbReference type="EMBL" id="LCLS01000008">
    <property type="protein sequence ID" value="KKU21974.1"/>
    <property type="molecule type" value="Genomic_DNA"/>
</dbReference>
<dbReference type="SUPFAM" id="SSF89733">
    <property type="entry name" value="L-sulfolactate dehydrogenase-like"/>
    <property type="match status" value="1"/>
</dbReference>
<dbReference type="AlphaFoldDB" id="A0A0G1NMZ4"/>
<evidence type="ECO:0008006" key="5">
    <source>
        <dbReference type="Google" id="ProtNLM"/>
    </source>
</evidence>
<dbReference type="InterPro" id="IPR043144">
    <property type="entry name" value="Mal/L-sulf/L-lact_DH-like_ah"/>
</dbReference>
<dbReference type="PANTHER" id="PTHR11091:SF0">
    <property type="entry name" value="MALATE DEHYDROGENASE"/>
    <property type="match status" value="1"/>
</dbReference>
<protein>
    <recommendedName>
        <fullName evidence="5">Ldh family oxidoreductase</fullName>
    </recommendedName>
</protein>
<dbReference type="Gene3D" id="3.30.1370.60">
    <property type="entry name" value="Hypothetical oxidoreductase yiak, domain 2"/>
    <property type="match status" value="1"/>
</dbReference>
<comment type="caution">
    <text evidence="3">The sequence shown here is derived from an EMBL/GenBank/DDBJ whole genome shotgun (WGS) entry which is preliminary data.</text>
</comment>
<evidence type="ECO:0000256" key="1">
    <source>
        <dbReference type="ARBA" id="ARBA00006056"/>
    </source>
</evidence>
<organism evidence="3 4">
    <name type="scientific">Candidatus Nomurabacteria bacterium GW2011_GWA1_46_11</name>
    <dbReference type="NCBI Taxonomy" id="1618732"/>
    <lineage>
        <taxon>Bacteria</taxon>
        <taxon>Candidatus Nomuraibacteriota</taxon>
    </lineage>
</organism>